<feature type="domain" description="Reverse transcriptase zinc-binding" evidence="1">
    <location>
        <begin position="2"/>
        <end position="48"/>
    </location>
</feature>
<reference evidence="3" key="1">
    <citation type="submission" date="2016-04" db="EMBL/GenBank/DDBJ databases">
        <title>Cephalotus genome sequencing.</title>
        <authorList>
            <person name="Fukushima K."/>
            <person name="Hasebe M."/>
            <person name="Fang X."/>
        </authorList>
    </citation>
    <scope>NUCLEOTIDE SEQUENCE [LARGE SCALE GENOMIC DNA]</scope>
    <source>
        <strain evidence="3">cv. St1</strain>
    </source>
</reference>
<protein>
    <submittedName>
        <fullName evidence="2">Zf-RVT domain-containing protein</fullName>
    </submittedName>
</protein>
<dbReference type="InParanoid" id="A0A1Q3D9S3"/>
<keyword evidence="3" id="KW-1185">Reference proteome</keyword>
<dbReference type="Pfam" id="PF13966">
    <property type="entry name" value="zf-RVT"/>
    <property type="match status" value="1"/>
</dbReference>
<sequence>RLSHNILPTRANLVRRGVQVSNQCLSCNSGMDEVSRIFLSCDWVLRDWRMSGLKVEAGGYHVNNFKDWLDVVRKRKSKVAFALFLLLLWRACFNRNIHIYENK</sequence>
<evidence type="ECO:0000313" key="3">
    <source>
        <dbReference type="Proteomes" id="UP000187406"/>
    </source>
</evidence>
<evidence type="ECO:0000313" key="2">
    <source>
        <dbReference type="EMBL" id="GAV89247.1"/>
    </source>
</evidence>
<gene>
    <name evidence="2" type="ORF">CFOL_v3_32665</name>
</gene>
<proteinExistence type="predicted"/>
<dbReference type="EMBL" id="BDDD01005352">
    <property type="protein sequence ID" value="GAV89247.1"/>
    <property type="molecule type" value="Genomic_DNA"/>
</dbReference>
<dbReference type="InterPro" id="IPR026960">
    <property type="entry name" value="RVT-Znf"/>
</dbReference>
<dbReference type="AlphaFoldDB" id="A0A1Q3D9S3"/>
<name>A0A1Q3D9S3_CEPFO</name>
<feature type="non-terminal residue" evidence="2">
    <location>
        <position position="1"/>
    </location>
</feature>
<evidence type="ECO:0000259" key="1">
    <source>
        <dbReference type="Pfam" id="PF13966"/>
    </source>
</evidence>
<feature type="non-terminal residue" evidence="2">
    <location>
        <position position="103"/>
    </location>
</feature>
<comment type="caution">
    <text evidence="2">The sequence shown here is derived from an EMBL/GenBank/DDBJ whole genome shotgun (WGS) entry which is preliminary data.</text>
</comment>
<dbReference type="Proteomes" id="UP000187406">
    <property type="component" value="Unassembled WGS sequence"/>
</dbReference>
<organism evidence="2 3">
    <name type="scientific">Cephalotus follicularis</name>
    <name type="common">Albany pitcher plant</name>
    <dbReference type="NCBI Taxonomy" id="3775"/>
    <lineage>
        <taxon>Eukaryota</taxon>
        <taxon>Viridiplantae</taxon>
        <taxon>Streptophyta</taxon>
        <taxon>Embryophyta</taxon>
        <taxon>Tracheophyta</taxon>
        <taxon>Spermatophyta</taxon>
        <taxon>Magnoliopsida</taxon>
        <taxon>eudicotyledons</taxon>
        <taxon>Gunneridae</taxon>
        <taxon>Pentapetalae</taxon>
        <taxon>rosids</taxon>
        <taxon>fabids</taxon>
        <taxon>Oxalidales</taxon>
        <taxon>Cephalotaceae</taxon>
        <taxon>Cephalotus</taxon>
    </lineage>
</organism>
<dbReference type="OrthoDB" id="1747089at2759"/>
<accession>A0A1Q3D9S3</accession>